<proteinExistence type="predicted"/>
<evidence type="ECO:0000313" key="1">
    <source>
        <dbReference type="EMBL" id="CDM87906.1"/>
    </source>
</evidence>
<evidence type="ECO:0000313" key="2">
    <source>
        <dbReference type="Proteomes" id="UP000032930"/>
    </source>
</evidence>
<dbReference type="AlphaFoldDB" id="A0A0B6X434"/>
<dbReference type="Proteomes" id="UP000032930">
    <property type="component" value="Chromosome"/>
</dbReference>
<gene>
    <name evidence="1" type="ORF">XBW1_0549</name>
</gene>
<name>A0A0B6X434_XENBV</name>
<reference evidence="1 2" key="1">
    <citation type="submission" date="2014-02" db="EMBL/GenBank/DDBJ databases">
        <authorList>
            <person name="Genoscope - CEA"/>
        </authorList>
    </citation>
    <scope>NUCLEOTIDE SEQUENCE [LARGE SCALE GENOMIC DNA]</scope>
    <source>
        <strain evidence="1 2">CS03</strain>
    </source>
</reference>
<dbReference type="KEGG" id="xbv:XBW1_0549"/>
<dbReference type="EMBL" id="FO818637">
    <property type="protein sequence ID" value="CDM87906.1"/>
    <property type="molecule type" value="Genomic_DNA"/>
</dbReference>
<organism evidence="1 2">
    <name type="scientific">Xenorhabdus bovienii</name>
    <name type="common">Xenorhabdus nematophila subsp. bovienii</name>
    <dbReference type="NCBI Taxonomy" id="40576"/>
    <lineage>
        <taxon>Bacteria</taxon>
        <taxon>Pseudomonadati</taxon>
        <taxon>Pseudomonadota</taxon>
        <taxon>Gammaproteobacteria</taxon>
        <taxon>Enterobacterales</taxon>
        <taxon>Morganellaceae</taxon>
        <taxon>Xenorhabdus</taxon>
    </lineage>
</organism>
<accession>A0A0B6X434</accession>
<sequence>MVVSYHHKKQGEPQIAHLSETLLISEGPLFHLPRQHQY</sequence>
<protein>
    <submittedName>
        <fullName evidence="1">Uncharacterized protein</fullName>
    </submittedName>
</protein>